<gene>
    <name evidence="1" type="ORF">AVM11_08825</name>
</gene>
<keyword evidence="2" id="KW-1185">Reference proteome</keyword>
<dbReference type="KEGG" id="smy:BJP26_00555"/>
<sequence length="114" mass="12487">MPINAGDLDRRITILRATAADDGLSSVPGEMKTMAQRWANKTDVSDGERMRASEQGQEITSRFLVRDDSVTRTIDGRDMLVCEGRTYAVVGTKEYGGRRVGIEITAIARPDATP</sequence>
<dbReference type="AlphaFoldDB" id="A0A175Y0J1"/>
<dbReference type="STRING" id="621456.BJP26_00555"/>
<dbReference type="OrthoDB" id="7998779at2"/>
<protein>
    <submittedName>
        <fullName evidence="1">Phage head-tail adapter protein</fullName>
    </submittedName>
</protein>
<dbReference type="Proteomes" id="UP000078460">
    <property type="component" value="Unassembled WGS sequence"/>
</dbReference>
<evidence type="ECO:0000313" key="1">
    <source>
        <dbReference type="EMBL" id="KZB94098.1"/>
    </source>
</evidence>
<dbReference type="EMBL" id="LQCK02000045">
    <property type="protein sequence ID" value="KZB94098.1"/>
    <property type="molecule type" value="Genomic_DNA"/>
</dbReference>
<dbReference type="InterPro" id="IPR008767">
    <property type="entry name" value="Phage_SPP1_head-tail_adaptor"/>
</dbReference>
<dbReference type="Gene3D" id="2.40.10.270">
    <property type="entry name" value="Bacteriophage SPP1 head-tail adaptor protein"/>
    <property type="match status" value="1"/>
</dbReference>
<accession>A0A175Y0J1</accession>
<name>A0A175Y0J1_9SPHN</name>
<dbReference type="InterPro" id="IPR038666">
    <property type="entry name" value="SSP1_head-tail_sf"/>
</dbReference>
<reference evidence="1" key="1">
    <citation type="submission" date="2016-03" db="EMBL/GenBank/DDBJ databases">
        <title>Sphingomonas melonis TY, whole genome shotgun sequencing.</title>
        <authorList>
            <person name="Wang H."/>
            <person name="Zhu P."/>
        </authorList>
    </citation>
    <scope>NUCLEOTIDE SEQUENCE [LARGE SCALE GENOMIC DNA]</scope>
    <source>
        <strain evidence="1">TY</strain>
    </source>
</reference>
<evidence type="ECO:0000313" key="2">
    <source>
        <dbReference type="Proteomes" id="UP000078460"/>
    </source>
</evidence>
<proteinExistence type="predicted"/>
<organism evidence="1 2">
    <name type="scientific">Sphingomonas melonis TY</name>
    <dbReference type="NCBI Taxonomy" id="621456"/>
    <lineage>
        <taxon>Bacteria</taxon>
        <taxon>Pseudomonadati</taxon>
        <taxon>Pseudomonadota</taxon>
        <taxon>Alphaproteobacteria</taxon>
        <taxon>Sphingomonadales</taxon>
        <taxon>Sphingomonadaceae</taxon>
        <taxon>Sphingomonas</taxon>
    </lineage>
</organism>
<comment type="caution">
    <text evidence="1">The sequence shown here is derived from an EMBL/GenBank/DDBJ whole genome shotgun (WGS) entry which is preliminary data.</text>
</comment>
<dbReference type="Pfam" id="PF05521">
    <property type="entry name" value="Phage_HCP"/>
    <property type="match status" value="1"/>
</dbReference>
<dbReference type="RefSeq" id="WP_062125847.1">
    <property type="nucleotide sequence ID" value="NZ_CP017578.1"/>
</dbReference>